<name>A0ABS8UIQ0_DATST</name>
<reference evidence="1 2" key="1">
    <citation type="journal article" date="2021" name="BMC Genomics">
        <title>Datura genome reveals duplications of psychoactive alkaloid biosynthetic genes and high mutation rate following tissue culture.</title>
        <authorList>
            <person name="Rajewski A."/>
            <person name="Carter-House D."/>
            <person name="Stajich J."/>
            <person name="Litt A."/>
        </authorList>
    </citation>
    <scope>NUCLEOTIDE SEQUENCE [LARGE SCALE GENOMIC DNA]</scope>
    <source>
        <strain evidence="1">AR-01</strain>
    </source>
</reference>
<organism evidence="1 2">
    <name type="scientific">Datura stramonium</name>
    <name type="common">Jimsonweed</name>
    <name type="synonym">Common thornapple</name>
    <dbReference type="NCBI Taxonomy" id="4076"/>
    <lineage>
        <taxon>Eukaryota</taxon>
        <taxon>Viridiplantae</taxon>
        <taxon>Streptophyta</taxon>
        <taxon>Embryophyta</taxon>
        <taxon>Tracheophyta</taxon>
        <taxon>Spermatophyta</taxon>
        <taxon>Magnoliopsida</taxon>
        <taxon>eudicotyledons</taxon>
        <taxon>Gunneridae</taxon>
        <taxon>Pentapetalae</taxon>
        <taxon>asterids</taxon>
        <taxon>lamiids</taxon>
        <taxon>Solanales</taxon>
        <taxon>Solanaceae</taxon>
        <taxon>Solanoideae</taxon>
        <taxon>Datureae</taxon>
        <taxon>Datura</taxon>
    </lineage>
</organism>
<dbReference type="EMBL" id="JACEIK010002020">
    <property type="protein sequence ID" value="MCD9558505.1"/>
    <property type="molecule type" value="Genomic_DNA"/>
</dbReference>
<accession>A0ABS8UIQ0</accession>
<sequence length="269" mass="29553">MGKLRDFFAKMGATGRRIFLSCSKLALEKPSAIRQTLLSYVADALDHAPSQSSSESEASQPSSSSAVLAEYFADIMDEYEDFHQLSSSFPKMAEDMVLLNEESGGTRVGFGPVAFCACAQSLTNLPQNLTSSGGLTFMLECLHLLPAWCLALLYNSEVLLQCNDDILLDIASKCDGYDAYDLLTHWIPSELKVKLAWYSEPTCPTNWNSHHRKPTLGVLTISTKWDSIPRACSRDPAVREILVDRSVHAATARFLSSDLSVGRQETCVG</sequence>
<proteinExistence type="predicted"/>
<evidence type="ECO:0000313" key="1">
    <source>
        <dbReference type="EMBL" id="MCD9558505.1"/>
    </source>
</evidence>
<dbReference type="Proteomes" id="UP000823775">
    <property type="component" value="Unassembled WGS sequence"/>
</dbReference>
<protein>
    <submittedName>
        <fullName evidence="1">Uncharacterized protein</fullName>
    </submittedName>
</protein>
<gene>
    <name evidence="1" type="ORF">HAX54_015902</name>
</gene>
<comment type="caution">
    <text evidence="1">The sequence shown here is derived from an EMBL/GenBank/DDBJ whole genome shotgun (WGS) entry which is preliminary data.</text>
</comment>
<evidence type="ECO:0000313" key="2">
    <source>
        <dbReference type="Proteomes" id="UP000823775"/>
    </source>
</evidence>
<keyword evidence="2" id="KW-1185">Reference proteome</keyword>